<dbReference type="CDD" id="cd00054">
    <property type="entry name" value="EGF_CA"/>
    <property type="match status" value="1"/>
</dbReference>
<protein>
    <submittedName>
        <fullName evidence="1">Uncharacterized protein</fullName>
    </submittedName>
</protein>
<sequence>TNECTSSVNVCGADQACRNYPGTYECFCTSPGKFLISGTCQDVSSVTLNITILNSIYEAALGSNTSAQFYSFKTRLEDR</sequence>
<accession>A0A7D9K6L4</accession>
<dbReference type="Proteomes" id="UP001152795">
    <property type="component" value="Unassembled WGS sequence"/>
</dbReference>
<proteinExistence type="predicted"/>
<gene>
    <name evidence="1" type="ORF">PACLA_8A088334</name>
</gene>
<evidence type="ECO:0000313" key="1">
    <source>
        <dbReference type="EMBL" id="CAB4041178.1"/>
    </source>
</evidence>
<name>A0A7D9K6L4_PARCT</name>
<feature type="non-terminal residue" evidence="1">
    <location>
        <position position="1"/>
    </location>
</feature>
<dbReference type="SUPFAM" id="SSF57196">
    <property type="entry name" value="EGF/Laminin"/>
    <property type="match status" value="1"/>
</dbReference>
<keyword evidence="2" id="KW-1185">Reference proteome</keyword>
<organism evidence="1 2">
    <name type="scientific">Paramuricea clavata</name>
    <name type="common">Red gorgonian</name>
    <name type="synonym">Violescent sea-whip</name>
    <dbReference type="NCBI Taxonomy" id="317549"/>
    <lineage>
        <taxon>Eukaryota</taxon>
        <taxon>Metazoa</taxon>
        <taxon>Cnidaria</taxon>
        <taxon>Anthozoa</taxon>
        <taxon>Octocorallia</taxon>
        <taxon>Malacalcyonacea</taxon>
        <taxon>Plexauridae</taxon>
        <taxon>Paramuricea</taxon>
    </lineage>
</organism>
<dbReference type="EMBL" id="CACRXK020027891">
    <property type="protein sequence ID" value="CAB4041178.1"/>
    <property type="molecule type" value="Genomic_DNA"/>
</dbReference>
<dbReference type="PROSITE" id="PS50024">
    <property type="entry name" value="SEA"/>
    <property type="match status" value="1"/>
</dbReference>
<dbReference type="AlphaFoldDB" id="A0A7D9K6L4"/>
<dbReference type="InterPro" id="IPR000082">
    <property type="entry name" value="SEA_dom"/>
</dbReference>
<dbReference type="Gene3D" id="2.10.25.10">
    <property type="entry name" value="Laminin"/>
    <property type="match status" value="1"/>
</dbReference>
<feature type="non-terminal residue" evidence="1">
    <location>
        <position position="79"/>
    </location>
</feature>
<comment type="caution">
    <text evidence="1">The sequence shown here is derived from an EMBL/GenBank/DDBJ whole genome shotgun (WGS) entry which is preliminary data.</text>
</comment>
<evidence type="ECO:0000313" key="2">
    <source>
        <dbReference type="Proteomes" id="UP001152795"/>
    </source>
</evidence>
<reference evidence="1" key="1">
    <citation type="submission" date="2020-04" db="EMBL/GenBank/DDBJ databases">
        <authorList>
            <person name="Alioto T."/>
            <person name="Alioto T."/>
            <person name="Gomez Garrido J."/>
        </authorList>
    </citation>
    <scope>NUCLEOTIDE SEQUENCE</scope>
    <source>
        <strain evidence="1">A484AB</strain>
    </source>
</reference>